<feature type="domain" description="Methyltransferase" evidence="4">
    <location>
        <begin position="42"/>
        <end position="140"/>
    </location>
</feature>
<keyword evidence="2" id="KW-0808">Transferase</keyword>
<name>A0ABW1JFX5_9ACTN</name>
<evidence type="ECO:0000313" key="5">
    <source>
        <dbReference type="EMBL" id="MFC6008271.1"/>
    </source>
</evidence>
<dbReference type="Gene3D" id="3.40.50.150">
    <property type="entry name" value="Vaccinia Virus protein VP39"/>
    <property type="match status" value="1"/>
</dbReference>
<dbReference type="SUPFAM" id="SSF53335">
    <property type="entry name" value="S-adenosyl-L-methionine-dependent methyltransferases"/>
    <property type="match status" value="1"/>
</dbReference>
<dbReference type="GO" id="GO:0032259">
    <property type="term" value="P:methylation"/>
    <property type="evidence" value="ECO:0007669"/>
    <property type="project" value="UniProtKB-KW"/>
</dbReference>
<protein>
    <submittedName>
        <fullName evidence="5">Methyltransferase domain-containing protein</fullName>
    </submittedName>
</protein>
<evidence type="ECO:0000259" key="4">
    <source>
        <dbReference type="Pfam" id="PF13649"/>
    </source>
</evidence>
<sequence length="250" mass="26752">MAGYGSLPDVYEWLIPDAKMTPAGAAAAFSDLLTSLPPGARVLDCACGTGQLAVGLAGLGLDVVAADASGGMVRRTQELADDEGAPLQALHAAWEELPDHLDDSTFDLVFCVGNSLGHAEGAAGRSAALAAMARLLNPGGRLVLTSRTWELERSRGSRLDVWDRVVRRRGRDAVVAYSWQIAQRWEQEHHLEIAVAQLEPDGSVRACSERLSIWPFRYEELVAQLADVGLTVGTTTFDPEADGYLVVAGR</sequence>
<dbReference type="RefSeq" id="WP_345715781.1">
    <property type="nucleotide sequence ID" value="NZ_BAABFP010000002.1"/>
</dbReference>
<dbReference type="InterPro" id="IPR029063">
    <property type="entry name" value="SAM-dependent_MTases_sf"/>
</dbReference>
<dbReference type="PANTHER" id="PTHR43464:SF19">
    <property type="entry name" value="UBIQUINONE BIOSYNTHESIS O-METHYLTRANSFERASE, MITOCHONDRIAL"/>
    <property type="match status" value="1"/>
</dbReference>
<evidence type="ECO:0000256" key="3">
    <source>
        <dbReference type="ARBA" id="ARBA00022691"/>
    </source>
</evidence>
<organism evidence="5 6">
    <name type="scientific">Angustibacter luteus</name>
    <dbReference type="NCBI Taxonomy" id="658456"/>
    <lineage>
        <taxon>Bacteria</taxon>
        <taxon>Bacillati</taxon>
        <taxon>Actinomycetota</taxon>
        <taxon>Actinomycetes</taxon>
        <taxon>Kineosporiales</taxon>
        <taxon>Kineosporiaceae</taxon>
    </lineage>
</organism>
<dbReference type="Proteomes" id="UP001596189">
    <property type="component" value="Unassembled WGS sequence"/>
</dbReference>
<evidence type="ECO:0000256" key="2">
    <source>
        <dbReference type="ARBA" id="ARBA00022679"/>
    </source>
</evidence>
<reference evidence="6" key="1">
    <citation type="journal article" date="2019" name="Int. J. Syst. Evol. Microbiol.">
        <title>The Global Catalogue of Microorganisms (GCM) 10K type strain sequencing project: providing services to taxonomists for standard genome sequencing and annotation.</title>
        <authorList>
            <consortium name="The Broad Institute Genomics Platform"/>
            <consortium name="The Broad Institute Genome Sequencing Center for Infectious Disease"/>
            <person name="Wu L."/>
            <person name="Ma J."/>
        </authorList>
    </citation>
    <scope>NUCLEOTIDE SEQUENCE [LARGE SCALE GENOMIC DNA]</scope>
    <source>
        <strain evidence="6">KACC 14249</strain>
    </source>
</reference>
<evidence type="ECO:0000313" key="6">
    <source>
        <dbReference type="Proteomes" id="UP001596189"/>
    </source>
</evidence>
<comment type="caution">
    <text evidence="5">The sequence shown here is derived from an EMBL/GenBank/DDBJ whole genome shotgun (WGS) entry which is preliminary data.</text>
</comment>
<accession>A0ABW1JFX5</accession>
<proteinExistence type="predicted"/>
<dbReference type="PANTHER" id="PTHR43464">
    <property type="entry name" value="METHYLTRANSFERASE"/>
    <property type="match status" value="1"/>
</dbReference>
<gene>
    <name evidence="5" type="ORF">ACFQDO_14130</name>
</gene>
<keyword evidence="3" id="KW-0949">S-adenosyl-L-methionine</keyword>
<dbReference type="InterPro" id="IPR041698">
    <property type="entry name" value="Methyltransf_25"/>
</dbReference>
<dbReference type="CDD" id="cd02440">
    <property type="entry name" value="AdoMet_MTases"/>
    <property type="match status" value="1"/>
</dbReference>
<dbReference type="EMBL" id="JBHSRD010000004">
    <property type="protein sequence ID" value="MFC6008271.1"/>
    <property type="molecule type" value="Genomic_DNA"/>
</dbReference>
<keyword evidence="1 5" id="KW-0489">Methyltransferase</keyword>
<keyword evidence="6" id="KW-1185">Reference proteome</keyword>
<dbReference type="Pfam" id="PF13649">
    <property type="entry name" value="Methyltransf_25"/>
    <property type="match status" value="1"/>
</dbReference>
<dbReference type="GO" id="GO:0008168">
    <property type="term" value="F:methyltransferase activity"/>
    <property type="evidence" value="ECO:0007669"/>
    <property type="project" value="UniProtKB-KW"/>
</dbReference>
<evidence type="ECO:0000256" key="1">
    <source>
        <dbReference type="ARBA" id="ARBA00022603"/>
    </source>
</evidence>